<gene>
    <name evidence="3" type="ORF">HNQ60_002286</name>
</gene>
<keyword evidence="2" id="KW-0732">Signal</keyword>
<feature type="signal peptide" evidence="2">
    <location>
        <begin position="1"/>
        <end position="20"/>
    </location>
</feature>
<proteinExistence type="predicted"/>
<feature type="region of interest" description="Disordered" evidence="1">
    <location>
        <begin position="62"/>
        <end position="91"/>
    </location>
</feature>
<evidence type="ECO:0000256" key="2">
    <source>
        <dbReference type="SAM" id="SignalP"/>
    </source>
</evidence>
<evidence type="ECO:0000313" key="4">
    <source>
        <dbReference type="Proteomes" id="UP000588068"/>
    </source>
</evidence>
<dbReference type="EMBL" id="JACHHZ010000002">
    <property type="protein sequence ID" value="MBB6093408.1"/>
    <property type="molecule type" value="Genomic_DNA"/>
</dbReference>
<organism evidence="3 4">
    <name type="scientific">Povalibacter uvarum</name>
    <dbReference type="NCBI Taxonomy" id="732238"/>
    <lineage>
        <taxon>Bacteria</taxon>
        <taxon>Pseudomonadati</taxon>
        <taxon>Pseudomonadota</taxon>
        <taxon>Gammaproteobacteria</taxon>
        <taxon>Steroidobacterales</taxon>
        <taxon>Steroidobacteraceae</taxon>
        <taxon>Povalibacter</taxon>
    </lineage>
</organism>
<dbReference type="Proteomes" id="UP000588068">
    <property type="component" value="Unassembled WGS sequence"/>
</dbReference>
<name>A0A841HMJ8_9GAMM</name>
<dbReference type="RefSeq" id="WP_184331704.1">
    <property type="nucleotide sequence ID" value="NZ_JACHHZ010000002.1"/>
</dbReference>
<comment type="caution">
    <text evidence="3">The sequence shown here is derived from an EMBL/GenBank/DDBJ whole genome shotgun (WGS) entry which is preliminary data.</text>
</comment>
<feature type="region of interest" description="Disordered" evidence="1">
    <location>
        <begin position="106"/>
        <end position="138"/>
    </location>
</feature>
<accession>A0A841HMJ8</accession>
<reference evidence="3 4" key="1">
    <citation type="submission" date="2020-08" db="EMBL/GenBank/DDBJ databases">
        <title>Genomic Encyclopedia of Type Strains, Phase IV (KMG-IV): sequencing the most valuable type-strain genomes for metagenomic binning, comparative biology and taxonomic classification.</title>
        <authorList>
            <person name="Goeker M."/>
        </authorList>
    </citation>
    <scope>NUCLEOTIDE SEQUENCE [LARGE SCALE GENOMIC DNA]</scope>
    <source>
        <strain evidence="3 4">DSM 26723</strain>
    </source>
</reference>
<dbReference type="AlphaFoldDB" id="A0A841HMJ8"/>
<keyword evidence="4" id="KW-1185">Reference proteome</keyword>
<sequence>MRRRIALVAALSISSATAVAGPPPTIYRCKTDAGVTFADRPCGADSQPYDIDLSTVSVVDTVAPRTTRASPPTPRSRDRVKEPAAASNTATCRHLDESLRKILSTMRTGYSASQGEKLRERKRDLETRRRQLKCRATG</sequence>
<evidence type="ECO:0000256" key="1">
    <source>
        <dbReference type="SAM" id="MobiDB-lite"/>
    </source>
</evidence>
<evidence type="ECO:0008006" key="5">
    <source>
        <dbReference type="Google" id="ProtNLM"/>
    </source>
</evidence>
<evidence type="ECO:0000313" key="3">
    <source>
        <dbReference type="EMBL" id="MBB6093408.1"/>
    </source>
</evidence>
<protein>
    <recommendedName>
        <fullName evidence="5">DUF4124 domain-containing protein</fullName>
    </recommendedName>
</protein>
<feature type="chain" id="PRO_5032444647" description="DUF4124 domain-containing protein" evidence="2">
    <location>
        <begin position="21"/>
        <end position="138"/>
    </location>
</feature>
<feature type="compositionally biased region" description="Basic and acidic residues" evidence="1">
    <location>
        <begin position="116"/>
        <end position="129"/>
    </location>
</feature>